<feature type="compositionally biased region" description="Low complexity" evidence="1">
    <location>
        <begin position="12"/>
        <end position="32"/>
    </location>
</feature>
<keyword evidence="2" id="KW-1133">Transmembrane helix</keyword>
<keyword evidence="4" id="KW-1185">Reference proteome</keyword>
<name>A0A9N9WMZ2_9DIPT</name>
<accession>A0A9N9WMZ2</accession>
<feature type="transmembrane region" description="Helical" evidence="2">
    <location>
        <begin position="147"/>
        <end position="170"/>
    </location>
</feature>
<proteinExistence type="predicted"/>
<keyword evidence="2" id="KW-0812">Transmembrane</keyword>
<dbReference type="AlphaFoldDB" id="A0A9N9WMZ2"/>
<dbReference type="Proteomes" id="UP001153620">
    <property type="component" value="Chromosome 1"/>
</dbReference>
<organism evidence="3 4">
    <name type="scientific">Chironomus riparius</name>
    <dbReference type="NCBI Taxonomy" id="315576"/>
    <lineage>
        <taxon>Eukaryota</taxon>
        <taxon>Metazoa</taxon>
        <taxon>Ecdysozoa</taxon>
        <taxon>Arthropoda</taxon>
        <taxon>Hexapoda</taxon>
        <taxon>Insecta</taxon>
        <taxon>Pterygota</taxon>
        <taxon>Neoptera</taxon>
        <taxon>Endopterygota</taxon>
        <taxon>Diptera</taxon>
        <taxon>Nematocera</taxon>
        <taxon>Chironomoidea</taxon>
        <taxon>Chironomidae</taxon>
        <taxon>Chironominae</taxon>
        <taxon>Chironomus</taxon>
    </lineage>
</organism>
<keyword evidence="2" id="KW-0472">Membrane</keyword>
<evidence type="ECO:0000313" key="3">
    <source>
        <dbReference type="EMBL" id="CAG9797426.1"/>
    </source>
</evidence>
<reference evidence="3" key="2">
    <citation type="submission" date="2022-10" db="EMBL/GenBank/DDBJ databases">
        <authorList>
            <consortium name="ENA_rothamsted_submissions"/>
            <consortium name="culmorum"/>
            <person name="King R."/>
        </authorList>
    </citation>
    <scope>NUCLEOTIDE SEQUENCE</scope>
</reference>
<evidence type="ECO:0000313" key="4">
    <source>
        <dbReference type="Proteomes" id="UP001153620"/>
    </source>
</evidence>
<feature type="region of interest" description="Disordered" evidence="1">
    <location>
        <begin position="570"/>
        <end position="591"/>
    </location>
</feature>
<feature type="region of interest" description="Disordered" evidence="1">
    <location>
        <begin position="70"/>
        <end position="95"/>
    </location>
</feature>
<evidence type="ECO:0000256" key="2">
    <source>
        <dbReference type="SAM" id="Phobius"/>
    </source>
</evidence>
<feature type="region of interest" description="Disordered" evidence="1">
    <location>
        <begin position="490"/>
        <end position="509"/>
    </location>
</feature>
<reference evidence="3" key="1">
    <citation type="submission" date="2022-01" db="EMBL/GenBank/DDBJ databases">
        <authorList>
            <person name="King R."/>
        </authorList>
    </citation>
    <scope>NUCLEOTIDE SEQUENCE</scope>
</reference>
<dbReference type="EMBL" id="OU895877">
    <property type="protein sequence ID" value="CAG9797426.1"/>
    <property type="molecule type" value="Genomic_DNA"/>
</dbReference>
<protein>
    <submittedName>
        <fullName evidence="3">Uncharacterized protein</fullName>
    </submittedName>
</protein>
<dbReference type="OrthoDB" id="8189004at2759"/>
<evidence type="ECO:0000256" key="1">
    <source>
        <dbReference type="SAM" id="MobiDB-lite"/>
    </source>
</evidence>
<sequence>MGKTARRSVDESPSSPSSSSYLFNQQHQQQSQTTIAGQSLRTYFIKNNLHTTSSYGESLSQIKNVENRSVSTAAPTSLNSTTSYTKTSNTASQSEKILATQKPSTTTYKAFTTTYKSTTSTRVYSYHNGRNETREAMRAEFFATYDVMTGVRIAATLGGFFLFMVFLIVYKSRSHSVKALQDPQICARAAAAVQEEEDREMQEAFEKTAFSLYQDELELPPMPINFGLNRDRIASVGNVSCPPYLINPNLRFSSIGGYSTLLEPPRRYSDMGRNRRQSSTESSRILSAYHLNDNYSNQNENFFNESDCEEADDEFDQRFTTTAEIASYPHGLLSVPRGIDSRRSSGMTCCSTESSFLERRFSAITLGLSSLPPVSRNSSRRPSRETSWDYDYHTALAYPGIHIIEATPKSSPCPSERQSHLSGGSVKDHIKVLDRFKRRRHEDNSIDSISEYPDEISNNNHQQTQQIYHGSDSRQLSDNVVNLNSNIHQSKTSMSSNSKIEDNDDTCHQNNKVNTVAATVVPTDPIRRAPLASLSSFKMSSIECADSANGSVFDESCADTDDDLEQFSTDSDEISLQSPPSTDQHIPSGSSTIKCDNSVIMKNSEIAGTLLPCNHPQNKYETIRSSSSCEIERQQRSNDKLSTIRPIISYDKIKINENIKNNNNIKINNSRNINKKSSSTECVAINVVDYKNESSFIKSSAPRSSSAVILEMPILVTQDDDKQAPQQMEIQQPHLFETDDIVATFDPSLPGPSSRKWSKETLF</sequence>
<feature type="region of interest" description="Disordered" evidence="1">
    <location>
        <begin position="1"/>
        <end position="34"/>
    </location>
</feature>
<feature type="compositionally biased region" description="Low complexity" evidence="1">
    <location>
        <begin position="76"/>
        <end position="92"/>
    </location>
</feature>
<feature type="compositionally biased region" description="Polar residues" evidence="1">
    <location>
        <begin position="574"/>
        <end position="591"/>
    </location>
</feature>
<gene>
    <name evidence="3" type="ORF">CHIRRI_LOCUS425</name>
</gene>